<evidence type="ECO:0000313" key="2">
    <source>
        <dbReference type="EMBL" id="GJE93263.1"/>
    </source>
</evidence>
<feature type="compositionally biased region" description="Polar residues" evidence="1">
    <location>
        <begin position="181"/>
        <end position="196"/>
    </location>
</feature>
<dbReference type="OrthoDB" id="2802795at2759"/>
<reference evidence="2 3" key="1">
    <citation type="submission" date="2021-08" db="EMBL/GenBank/DDBJ databases">
        <title>Draft Genome Sequence of Phanerochaete sordida strain YK-624.</title>
        <authorList>
            <person name="Mori T."/>
            <person name="Dohra H."/>
            <person name="Suzuki T."/>
            <person name="Kawagishi H."/>
            <person name="Hirai H."/>
        </authorList>
    </citation>
    <scope>NUCLEOTIDE SEQUENCE [LARGE SCALE GENOMIC DNA]</scope>
    <source>
        <strain evidence="2 3">YK-624</strain>
    </source>
</reference>
<dbReference type="Proteomes" id="UP000703269">
    <property type="component" value="Unassembled WGS sequence"/>
</dbReference>
<proteinExistence type="predicted"/>
<gene>
    <name evidence="2" type="ORF">PsYK624_094220</name>
</gene>
<organism evidence="2 3">
    <name type="scientific">Phanerochaete sordida</name>
    <dbReference type="NCBI Taxonomy" id="48140"/>
    <lineage>
        <taxon>Eukaryota</taxon>
        <taxon>Fungi</taxon>
        <taxon>Dikarya</taxon>
        <taxon>Basidiomycota</taxon>
        <taxon>Agaricomycotina</taxon>
        <taxon>Agaricomycetes</taxon>
        <taxon>Polyporales</taxon>
        <taxon>Phanerochaetaceae</taxon>
        <taxon>Phanerochaete</taxon>
    </lineage>
</organism>
<feature type="compositionally biased region" description="Low complexity" evidence="1">
    <location>
        <begin position="212"/>
        <end position="226"/>
    </location>
</feature>
<feature type="compositionally biased region" description="Low complexity" evidence="1">
    <location>
        <begin position="354"/>
        <end position="379"/>
    </location>
</feature>
<feature type="region of interest" description="Disordered" evidence="1">
    <location>
        <begin position="444"/>
        <end position="480"/>
    </location>
</feature>
<feature type="region of interest" description="Disordered" evidence="1">
    <location>
        <begin position="166"/>
        <end position="338"/>
    </location>
</feature>
<dbReference type="EMBL" id="BPQB01000031">
    <property type="protein sequence ID" value="GJE93263.1"/>
    <property type="molecule type" value="Genomic_DNA"/>
</dbReference>
<name>A0A9P3GE70_9APHY</name>
<feature type="compositionally biased region" description="Pro residues" evidence="1">
    <location>
        <begin position="197"/>
        <end position="208"/>
    </location>
</feature>
<evidence type="ECO:0000256" key="1">
    <source>
        <dbReference type="SAM" id="MobiDB-lite"/>
    </source>
</evidence>
<sequence length="577" mass="61289">MVKSCLKISPPYTPLLVSAAASPSGSGSRSPAANGQVPVLRKCVSFCQEEECFEADDWDRTPAPVAPKLSYQEILELKQIMKSLPRAPSYCSREPFSTCSIPRSTSPPGQSSSTKPVFPVSRFATAPSLTPSKWKNRDDSASIVDPQILPYLDSVPIRLLPLLPPSAEPSQCGTPAECPTPDSSEPTETHATSAEPSQPPSTSAPPVPSISLPPATITLSSLSSSKTPPPSPMPMPQQTPTRRKPNFAFVPLLPVQEEAKVAAPPPVVQPPPPARKFNMTFVPLLPPEELQKAPEVAPSPNTSSADAPAELTPQNETPPEDDSQHAAPDLISSPPSSYVPLNFRRSCMSTPSLCSASDTDTESETPSVSSPCPSSPAESDLAHYFETHGTLASHSDAFDTELHHRASLSNHNPYFPALPVSAGLLQSVLAEAPMVTKIKLQALPSPALQPPSPLSLDGSEGEEDAPTEGTKTVTRGSPIRGSAAAIAKRQFIPRPSSLGSLSSIAQQQETLDAVSESLSALANAATPSASPSLETPELTIESMRARSYFKVPVDWRRVPPPADREGILEPSIRRREL</sequence>
<feature type="region of interest" description="Disordered" evidence="1">
    <location>
        <begin position="350"/>
        <end position="379"/>
    </location>
</feature>
<feature type="compositionally biased region" description="Pro residues" evidence="1">
    <location>
        <begin position="227"/>
        <end position="237"/>
    </location>
</feature>
<dbReference type="AlphaFoldDB" id="A0A9P3GE70"/>
<keyword evidence="3" id="KW-1185">Reference proteome</keyword>
<accession>A0A9P3GE70</accession>
<feature type="region of interest" description="Disordered" evidence="1">
    <location>
        <begin position="558"/>
        <end position="577"/>
    </location>
</feature>
<protein>
    <submittedName>
        <fullName evidence="2">Uncharacterized protein</fullName>
    </submittedName>
</protein>
<comment type="caution">
    <text evidence="2">The sequence shown here is derived from an EMBL/GenBank/DDBJ whole genome shotgun (WGS) entry which is preliminary data.</text>
</comment>
<evidence type="ECO:0000313" key="3">
    <source>
        <dbReference type="Proteomes" id="UP000703269"/>
    </source>
</evidence>
<feature type="compositionally biased region" description="Pro residues" evidence="1">
    <location>
        <begin position="263"/>
        <end position="274"/>
    </location>
</feature>